<dbReference type="InterPro" id="IPR050072">
    <property type="entry name" value="Peptidase_M20A"/>
</dbReference>
<dbReference type="Pfam" id="PF01546">
    <property type="entry name" value="Peptidase_M20"/>
    <property type="match status" value="1"/>
</dbReference>
<comment type="caution">
    <text evidence="7">The sequence shown here is derived from an EMBL/GenBank/DDBJ whole genome shotgun (WGS) entry which is preliminary data.</text>
</comment>
<name>A0AAW5FAG3_CLOSY</name>
<keyword evidence="2" id="KW-0479">Metal-binding</keyword>
<dbReference type="AlphaFoldDB" id="A0AAW5FAG3"/>
<feature type="active site" description="Proton acceptor" evidence="5">
    <location>
        <position position="148"/>
    </location>
</feature>
<evidence type="ECO:0000256" key="2">
    <source>
        <dbReference type="ARBA" id="ARBA00022723"/>
    </source>
</evidence>
<dbReference type="SUPFAM" id="SSF55031">
    <property type="entry name" value="Bacterial exopeptidase dimerisation domain"/>
    <property type="match status" value="1"/>
</dbReference>
<evidence type="ECO:0000256" key="5">
    <source>
        <dbReference type="PIRSR" id="PIRSR037238-1"/>
    </source>
</evidence>
<dbReference type="InterPro" id="IPR036264">
    <property type="entry name" value="Bact_exopeptidase_dim_dom"/>
</dbReference>
<comment type="cofactor">
    <cofactor evidence="1">
        <name>Zn(2+)</name>
        <dbReference type="ChEBI" id="CHEBI:29105"/>
    </cofactor>
</comment>
<evidence type="ECO:0000256" key="1">
    <source>
        <dbReference type="ARBA" id="ARBA00001947"/>
    </source>
</evidence>
<evidence type="ECO:0000313" key="8">
    <source>
        <dbReference type="Proteomes" id="UP001203136"/>
    </source>
</evidence>
<dbReference type="PANTHER" id="PTHR43808">
    <property type="entry name" value="ACETYLORNITHINE DEACETYLASE"/>
    <property type="match status" value="1"/>
</dbReference>
<dbReference type="Proteomes" id="UP001203136">
    <property type="component" value="Unassembled WGS sequence"/>
</dbReference>
<dbReference type="InterPro" id="IPR002933">
    <property type="entry name" value="Peptidase_M20"/>
</dbReference>
<proteinExistence type="predicted"/>
<dbReference type="GO" id="GO:0016787">
    <property type="term" value="F:hydrolase activity"/>
    <property type="evidence" value="ECO:0007669"/>
    <property type="project" value="UniProtKB-KW"/>
</dbReference>
<feature type="active site" evidence="5">
    <location>
        <position position="88"/>
    </location>
</feature>
<dbReference type="InterPro" id="IPR011650">
    <property type="entry name" value="Peptidase_M20_dimer"/>
</dbReference>
<accession>A0AAW5FAG3</accession>
<evidence type="ECO:0000256" key="4">
    <source>
        <dbReference type="ARBA" id="ARBA00022833"/>
    </source>
</evidence>
<keyword evidence="3" id="KW-0378">Hydrolase</keyword>
<dbReference type="SUPFAM" id="SSF53187">
    <property type="entry name" value="Zn-dependent exopeptidases"/>
    <property type="match status" value="1"/>
</dbReference>
<organism evidence="7 8">
    <name type="scientific">Clostridium symbiosum</name>
    <name type="common">Bacteroides symbiosus</name>
    <dbReference type="NCBI Taxonomy" id="1512"/>
    <lineage>
        <taxon>Bacteria</taxon>
        <taxon>Bacillati</taxon>
        <taxon>Bacillota</taxon>
        <taxon>Clostridia</taxon>
        <taxon>Lachnospirales</taxon>
        <taxon>Lachnospiraceae</taxon>
        <taxon>Otoolea</taxon>
    </lineage>
</organism>
<gene>
    <name evidence="7" type="ORF">K5I21_23355</name>
</gene>
<evidence type="ECO:0000256" key="3">
    <source>
        <dbReference type="ARBA" id="ARBA00022801"/>
    </source>
</evidence>
<protein>
    <submittedName>
        <fullName evidence="7">M20 family metallopeptidase</fullName>
    </submittedName>
</protein>
<dbReference type="PROSITE" id="PS00758">
    <property type="entry name" value="ARGE_DAPE_CPG2_1"/>
    <property type="match status" value="1"/>
</dbReference>
<dbReference type="InterPro" id="IPR001261">
    <property type="entry name" value="ArgE/DapE_CS"/>
</dbReference>
<dbReference type="Gene3D" id="3.40.630.10">
    <property type="entry name" value="Zn peptidases"/>
    <property type="match status" value="1"/>
</dbReference>
<dbReference type="Gene3D" id="3.30.70.360">
    <property type="match status" value="1"/>
</dbReference>
<dbReference type="CDD" id="cd03885">
    <property type="entry name" value="M20_CPDG2"/>
    <property type="match status" value="1"/>
</dbReference>
<dbReference type="RefSeq" id="WP_009297697.1">
    <property type="nucleotide sequence ID" value="NZ_BAABZD010000003.1"/>
</dbReference>
<evidence type="ECO:0000259" key="6">
    <source>
        <dbReference type="Pfam" id="PF07687"/>
    </source>
</evidence>
<dbReference type="GO" id="GO:0046872">
    <property type="term" value="F:metal ion binding"/>
    <property type="evidence" value="ECO:0007669"/>
    <property type="project" value="UniProtKB-KW"/>
</dbReference>
<dbReference type="InterPro" id="IPR017150">
    <property type="entry name" value="Pept_M20_glutamate_carboxypep"/>
</dbReference>
<dbReference type="EMBL" id="JAINVB010000002">
    <property type="protein sequence ID" value="MCK0088742.1"/>
    <property type="molecule type" value="Genomic_DNA"/>
</dbReference>
<dbReference type="PANTHER" id="PTHR43808:SF9">
    <property type="entry name" value="BLL0789 PROTEIN"/>
    <property type="match status" value="1"/>
</dbReference>
<dbReference type="PIRSF" id="PIRSF037238">
    <property type="entry name" value="Carboxypeptidase_G2"/>
    <property type="match status" value="1"/>
</dbReference>
<dbReference type="Pfam" id="PF07687">
    <property type="entry name" value="M20_dimer"/>
    <property type="match status" value="1"/>
</dbReference>
<reference evidence="7" key="1">
    <citation type="journal article" date="2022" name="Cell Host Microbe">
        <title>Colonization of the live biotherapeutic product VE303 and modulation of the microbiota and metabolites in healthy volunteers.</title>
        <authorList>
            <person name="Dsouza M."/>
            <person name="Menon R."/>
            <person name="Crossette E."/>
            <person name="Bhattarai S.K."/>
            <person name="Schneider J."/>
            <person name="Kim Y.G."/>
            <person name="Reddy S."/>
            <person name="Caballero S."/>
            <person name="Felix C."/>
            <person name="Cornacchione L."/>
            <person name="Hendrickson J."/>
            <person name="Watson A.R."/>
            <person name="Minot S.S."/>
            <person name="Greenfield N."/>
            <person name="Schopf L."/>
            <person name="Szabady R."/>
            <person name="Patarroyo J."/>
            <person name="Smith W."/>
            <person name="Harrison P."/>
            <person name="Kuijper E.J."/>
            <person name="Kelly C.P."/>
            <person name="Olle B."/>
            <person name="Bobilev D."/>
            <person name="Silber J.L."/>
            <person name="Bucci V."/>
            <person name="Roberts B."/>
            <person name="Faith J."/>
            <person name="Norman J.M."/>
        </authorList>
    </citation>
    <scope>NUCLEOTIDE SEQUENCE</scope>
    <source>
        <strain evidence="7">VE303-04</strain>
    </source>
</reference>
<evidence type="ECO:0000313" key="7">
    <source>
        <dbReference type="EMBL" id="MCK0088742.1"/>
    </source>
</evidence>
<keyword evidence="4" id="KW-0862">Zinc</keyword>
<sequence>MINREQCGQFIDANTDNMVKDWKRLVEIETGSFDKEGLEEAAGTLKAMFEGIGFRCDLIDTGAAGKTLTGILGREREGKPILFSGHYDTVFPKGTLADNPFRIENGRAYGPGVLDMKGGIIIAYYVIKALNSLGFTERPIKILFAGDEEIAHENSTTAETLVEEAKNCEFAFNMETGLPDGSLCVGRKGGITISAEVTGVEAHAGNSFETGRNAIEEMAYKICRLREITNLSEGITVSVGTIKGGTVSNSIPGSCRIEIDARFIKPSQMEKLEHDLYAALDETHIPGTQTTYKVLSIINAFETTNSVKKLFDFCSQALQDCGEEPLKSTVLGGNSDAAYINIAGTPVICSCGVIGQGNHTGKEFAIVATMAERAKMLLSILSRLDSYKGEAE</sequence>
<feature type="domain" description="Peptidase M20 dimerisation" evidence="6">
    <location>
        <begin position="185"/>
        <end position="284"/>
    </location>
</feature>